<dbReference type="EMBL" id="FUXP01000008">
    <property type="protein sequence ID" value="SKA14587.1"/>
    <property type="molecule type" value="Genomic_DNA"/>
</dbReference>
<protein>
    <submittedName>
        <fullName evidence="1">Uncharacterized protein</fullName>
    </submittedName>
</protein>
<evidence type="ECO:0000313" key="1">
    <source>
        <dbReference type="EMBL" id="SKA14587.1"/>
    </source>
</evidence>
<sequence length="191" mass="21279">MELHASMRRTLSQALLVAVVVGVVACSQSTRPSPPVEHGISGEEVAAAARSADIIATAELVDVRYDKYSDTMDGTMVWRVVRCHVGECIVGAQIKTRFSVPFSTSGEFCALRDGCLKRDSLRGYRGDKFLATFTRAPYLKQVAARQGTPLEGYFSLNRGYYLIREDALYHNDLHRLVDANYEDVIRLLTEE</sequence>
<dbReference type="RefSeq" id="WP_143814264.1">
    <property type="nucleotide sequence ID" value="NZ_FUXP01000008.1"/>
</dbReference>
<name>A0A1T4RFD2_9GAMM</name>
<dbReference type="Proteomes" id="UP000190061">
    <property type="component" value="Unassembled WGS sequence"/>
</dbReference>
<keyword evidence="2" id="KW-1185">Reference proteome</keyword>
<proteinExistence type="predicted"/>
<accession>A0A1T4RFD2</accession>
<gene>
    <name evidence="1" type="ORF">SAMN02745674_02147</name>
</gene>
<evidence type="ECO:0000313" key="2">
    <source>
        <dbReference type="Proteomes" id="UP000190061"/>
    </source>
</evidence>
<reference evidence="1 2" key="1">
    <citation type="submission" date="2017-02" db="EMBL/GenBank/DDBJ databases">
        <authorList>
            <person name="Peterson S.W."/>
        </authorList>
    </citation>
    <scope>NUCLEOTIDE SEQUENCE [LARGE SCALE GENOMIC DNA]</scope>
    <source>
        <strain evidence="1 2">DSM 21749</strain>
    </source>
</reference>
<dbReference type="OrthoDB" id="6060324at2"/>
<dbReference type="STRING" id="1122188.SAMN02745674_02147"/>
<organism evidence="1 2">
    <name type="scientific">Lysobacter spongiicola DSM 21749</name>
    <dbReference type="NCBI Taxonomy" id="1122188"/>
    <lineage>
        <taxon>Bacteria</taxon>
        <taxon>Pseudomonadati</taxon>
        <taxon>Pseudomonadota</taxon>
        <taxon>Gammaproteobacteria</taxon>
        <taxon>Lysobacterales</taxon>
        <taxon>Lysobacteraceae</taxon>
        <taxon>Novilysobacter</taxon>
    </lineage>
</organism>
<dbReference type="AlphaFoldDB" id="A0A1T4RFD2"/>